<evidence type="ECO:0000256" key="1">
    <source>
        <dbReference type="ARBA" id="ARBA00004251"/>
    </source>
</evidence>
<evidence type="ECO:0000256" key="11">
    <source>
        <dbReference type="ARBA" id="ARBA00022840"/>
    </source>
</evidence>
<keyword evidence="6 17" id="KW-0812">Transmembrane</keyword>
<dbReference type="InterPro" id="IPR050528">
    <property type="entry name" value="L-type_Lectin-RKs"/>
</dbReference>
<evidence type="ECO:0000256" key="2">
    <source>
        <dbReference type="ARBA" id="ARBA00008536"/>
    </source>
</evidence>
<evidence type="ECO:0000256" key="16">
    <source>
        <dbReference type="PROSITE-ProRule" id="PRU10141"/>
    </source>
</evidence>
<dbReference type="SUPFAM" id="SSF56112">
    <property type="entry name" value="Protein kinase-like (PK-like)"/>
    <property type="match status" value="1"/>
</dbReference>
<dbReference type="Pfam" id="PF00139">
    <property type="entry name" value="Lectin_legB"/>
    <property type="match status" value="1"/>
</dbReference>
<keyword evidence="8" id="KW-0430">Lectin</keyword>
<dbReference type="Gene3D" id="3.30.200.20">
    <property type="entry name" value="Phosphorylase Kinase, domain 1"/>
    <property type="match status" value="1"/>
</dbReference>
<evidence type="ECO:0000256" key="7">
    <source>
        <dbReference type="ARBA" id="ARBA00022729"/>
    </source>
</evidence>
<dbReference type="GO" id="GO:0030246">
    <property type="term" value="F:carbohydrate binding"/>
    <property type="evidence" value="ECO:0007669"/>
    <property type="project" value="UniProtKB-KW"/>
</dbReference>
<feature type="transmembrane region" description="Helical" evidence="17">
    <location>
        <begin position="15"/>
        <end position="39"/>
    </location>
</feature>
<evidence type="ECO:0000256" key="3">
    <source>
        <dbReference type="ARBA" id="ARBA00010217"/>
    </source>
</evidence>
<gene>
    <name evidence="19" type="ORF">KC19_2G179100</name>
</gene>
<feature type="transmembrane region" description="Helical" evidence="17">
    <location>
        <begin position="315"/>
        <end position="337"/>
    </location>
</feature>
<evidence type="ECO:0000256" key="13">
    <source>
        <dbReference type="ARBA" id="ARBA00023136"/>
    </source>
</evidence>
<dbReference type="PROSITE" id="PS00108">
    <property type="entry name" value="PROTEIN_KINASE_ST"/>
    <property type="match status" value="1"/>
</dbReference>
<dbReference type="Gene3D" id="1.10.510.10">
    <property type="entry name" value="Transferase(Phosphotransferase) domain 1"/>
    <property type="match status" value="1"/>
</dbReference>
<dbReference type="CDD" id="cd06899">
    <property type="entry name" value="lectin_legume_LecRK_Arcelin_ConA"/>
    <property type="match status" value="1"/>
</dbReference>
<evidence type="ECO:0000256" key="5">
    <source>
        <dbReference type="ARBA" id="ARBA00022679"/>
    </source>
</evidence>
<dbReference type="SUPFAM" id="SSF49899">
    <property type="entry name" value="Concanavalin A-like lectins/glucanases"/>
    <property type="match status" value="1"/>
</dbReference>
<proteinExistence type="inferred from homology"/>
<keyword evidence="5" id="KW-0808">Transferase</keyword>
<dbReference type="InterPro" id="IPR008271">
    <property type="entry name" value="Ser/Thr_kinase_AS"/>
</dbReference>
<dbReference type="PROSITE" id="PS50011">
    <property type="entry name" value="PROTEIN_KINASE_DOM"/>
    <property type="match status" value="1"/>
</dbReference>
<dbReference type="GO" id="GO:0005886">
    <property type="term" value="C:plasma membrane"/>
    <property type="evidence" value="ECO:0007669"/>
    <property type="project" value="UniProtKB-SubCell"/>
</dbReference>
<dbReference type="InterPro" id="IPR001220">
    <property type="entry name" value="Legume_lectin_dom"/>
</dbReference>
<dbReference type="Gene3D" id="2.60.120.200">
    <property type="match status" value="1"/>
</dbReference>
<evidence type="ECO:0000256" key="6">
    <source>
        <dbReference type="ARBA" id="ARBA00022692"/>
    </source>
</evidence>
<feature type="domain" description="Protein kinase" evidence="18">
    <location>
        <begin position="371"/>
        <end position="708"/>
    </location>
</feature>
<accession>A0A8T0IV77</accession>
<dbReference type="GO" id="GO:0004672">
    <property type="term" value="F:protein kinase activity"/>
    <property type="evidence" value="ECO:0007669"/>
    <property type="project" value="InterPro"/>
</dbReference>
<reference evidence="19" key="1">
    <citation type="submission" date="2020-06" db="EMBL/GenBank/DDBJ databases">
        <title>WGS assembly of Ceratodon purpureus strain R40.</title>
        <authorList>
            <person name="Carey S.B."/>
            <person name="Jenkins J."/>
            <person name="Shu S."/>
            <person name="Lovell J.T."/>
            <person name="Sreedasyam A."/>
            <person name="Maumus F."/>
            <person name="Tiley G.P."/>
            <person name="Fernandez-Pozo N."/>
            <person name="Barry K."/>
            <person name="Chen C."/>
            <person name="Wang M."/>
            <person name="Lipzen A."/>
            <person name="Daum C."/>
            <person name="Saski C.A."/>
            <person name="Payton A.C."/>
            <person name="Mcbreen J.C."/>
            <person name="Conrad R.E."/>
            <person name="Kollar L.M."/>
            <person name="Olsson S."/>
            <person name="Huttunen S."/>
            <person name="Landis J.B."/>
            <person name="Wickett N.J."/>
            <person name="Johnson M.G."/>
            <person name="Rensing S.A."/>
            <person name="Grimwood J."/>
            <person name="Schmutz J."/>
            <person name="Mcdaniel S.F."/>
        </authorList>
    </citation>
    <scope>NUCLEOTIDE SEQUENCE</scope>
    <source>
        <strain evidence="19">R40</strain>
    </source>
</reference>
<name>A0A8T0IV77_CERPU</name>
<dbReference type="Pfam" id="PF00069">
    <property type="entry name" value="Pkinase"/>
    <property type="match status" value="1"/>
</dbReference>
<dbReference type="InterPro" id="IPR013320">
    <property type="entry name" value="ConA-like_dom_sf"/>
</dbReference>
<evidence type="ECO:0000313" key="19">
    <source>
        <dbReference type="EMBL" id="KAG0587634.1"/>
    </source>
</evidence>
<comment type="subcellular location">
    <subcellularLocation>
        <location evidence="1">Cell membrane</location>
        <topology evidence="1">Single-pass type I membrane protein</topology>
    </subcellularLocation>
</comment>
<dbReference type="InterPro" id="IPR017441">
    <property type="entry name" value="Protein_kinase_ATP_BS"/>
</dbReference>
<keyword evidence="15" id="KW-0325">Glycoprotein</keyword>
<dbReference type="InterPro" id="IPR011009">
    <property type="entry name" value="Kinase-like_dom_sf"/>
</dbReference>
<dbReference type="InterPro" id="IPR000719">
    <property type="entry name" value="Prot_kinase_dom"/>
</dbReference>
<keyword evidence="11 16" id="KW-0067">ATP-binding</keyword>
<evidence type="ECO:0000256" key="15">
    <source>
        <dbReference type="ARBA" id="ARBA00023180"/>
    </source>
</evidence>
<evidence type="ECO:0000256" key="8">
    <source>
        <dbReference type="ARBA" id="ARBA00022734"/>
    </source>
</evidence>
<protein>
    <recommendedName>
        <fullName evidence="18">Protein kinase domain-containing protein</fullName>
    </recommendedName>
</protein>
<keyword evidence="14" id="KW-0675">Receptor</keyword>
<keyword evidence="20" id="KW-1185">Reference proteome</keyword>
<evidence type="ECO:0000256" key="4">
    <source>
        <dbReference type="ARBA" id="ARBA00022475"/>
    </source>
</evidence>
<evidence type="ECO:0000256" key="12">
    <source>
        <dbReference type="ARBA" id="ARBA00022989"/>
    </source>
</evidence>
<comment type="similarity">
    <text evidence="3">In the C-terminal section; belongs to the protein kinase superfamily. Ser/Thr protein kinase family.</text>
</comment>
<comment type="caution">
    <text evidence="19">The sequence shown here is derived from an EMBL/GenBank/DDBJ whole genome shotgun (WGS) entry which is preliminary data.</text>
</comment>
<keyword evidence="10" id="KW-0418">Kinase</keyword>
<organism evidence="19 20">
    <name type="scientific">Ceratodon purpureus</name>
    <name type="common">Fire moss</name>
    <name type="synonym">Dicranum purpureum</name>
    <dbReference type="NCBI Taxonomy" id="3225"/>
    <lineage>
        <taxon>Eukaryota</taxon>
        <taxon>Viridiplantae</taxon>
        <taxon>Streptophyta</taxon>
        <taxon>Embryophyta</taxon>
        <taxon>Bryophyta</taxon>
        <taxon>Bryophytina</taxon>
        <taxon>Bryopsida</taxon>
        <taxon>Dicranidae</taxon>
        <taxon>Pseudoditrichales</taxon>
        <taxon>Ditrichaceae</taxon>
        <taxon>Ceratodon</taxon>
    </lineage>
</organism>
<evidence type="ECO:0000256" key="14">
    <source>
        <dbReference type="ARBA" id="ARBA00023170"/>
    </source>
</evidence>
<dbReference type="AlphaFoldDB" id="A0A8T0IV77"/>
<dbReference type="Proteomes" id="UP000822688">
    <property type="component" value="Chromosome 2"/>
</dbReference>
<dbReference type="FunFam" id="1.10.510.10:FF:000240">
    <property type="entry name" value="Lectin-domain containing receptor kinase A4.3"/>
    <property type="match status" value="1"/>
</dbReference>
<evidence type="ECO:0000256" key="17">
    <source>
        <dbReference type="SAM" id="Phobius"/>
    </source>
</evidence>
<comment type="similarity">
    <text evidence="2">In the N-terminal section; belongs to the leguminous lectin family.</text>
</comment>
<dbReference type="PROSITE" id="PS00107">
    <property type="entry name" value="PROTEIN_KINASE_ATP"/>
    <property type="match status" value="1"/>
</dbReference>
<keyword evidence="4" id="KW-1003">Cell membrane</keyword>
<sequence>MAGSSVIRQPHPNHFWSQCGVVALTLLGLLFAELPWLALCTHFDFPAFSSMDDFFALMDAHHVPENFSVNLNSVVDSANPESGSYGRLFYTKEPVQMRDSMSRSILSFSTSFTFTITQKEGANRSGPGMETSMLGFSFFTSNIARLTHKYSNSSGTNIYANGIRFPQNKYFGVEFDTFQNHLVNDPSDNHIGVDLNSLESLYTYNLCGHQITQCPFPWTGKFYTAWIEYNVASPLLLEVWMTNGSLVHGILKPTIPIITVPKLDLIDIFEENMYVGFMASSRRHIDIFNIQSWKFTSYFMDDMKLKKTHLSTRNIIMVISSLFGTVLFIYLMSRYWWQRKCFVTTKYSNLFHLVTLQKFAYKDLKKATKNFHESAILGSGAFGIVYKGILKTHSNHSIVAIKCFKRVESKSDVEAFLTEASSINQVRHRNLVQLQGWCYEGNHFMLVFDYMSNGSLDEWLFPKRRKHPNDLKYKKFEGVFPWTLRCSILGGIAAAIEYLHEDWVQCILHRDIKSSNVMLDDDMNPHLGDFGLARLIDHEKLEKTTLAAGTLSYMAPELPYTGKATKESDVYSFGILMLEVLCGKPPLNQQADGVDEDIFLLQSVWRAHEANNILSVVDHNLLTKDLYHSKNANGNSMPTRNRCYRHGSNESLEPSASFTSSMPTTEPLLEFEEGKKIMNLLHISMICCLPNPKSRPSIRVVKQVVKELENESNTSITMVDLISNLPSRRPLGPYSPLEADTQVIQDSFNSSSKHQHHSYRRKTQSLLTVARVGHELP</sequence>
<keyword evidence="12 17" id="KW-1133">Transmembrane helix</keyword>
<dbReference type="EMBL" id="CM026422">
    <property type="protein sequence ID" value="KAG0587634.1"/>
    <property type="molecule type" value="Genomic_DNA"/>
</dbReference>
<evidence type="ECO:0000256" key="10">
    <source>
        <dbReference type="ARBA" id="ARBA00022777"/>
    </source>
</evidence>
<evidence type="ECO:0000259" key="18">
    <source>
        <dbReference type="PROSITE" id="PS50011"/>
    </source>
</evidence>
<dbReference type="SMART" id="SM00220">
    <property type="entry name" value="S_TKc"/>
    <property type="match status" value="1"/>
</dbReference>
<evidence type="ECO:0000313" key="20">
    <source>
        <dbReference type="Proteomes" id="UP000822688"/>
    </source>
</evidence>
<dbReference type="GO" id="GO:0005524">
    <property type="term" value="F:ATP binding"/>
    <property type="evidence" value="ECO:0007669"/>
    <property type="project" value="UniProtKB-UniRule"/>
</dbReference>
<evidence type="ECO:0000256" key="9">
    <source>
        <dbReference type="ARBA" id="ARBA00022741"/>
    </source>
</evidence>
<dbReference type="GO" id="GO:0002229">
    <property type="term" value="P:defense response to oomycetes"/>
    <property type="evidence" value="ECO:0007669"/>
    <property type="project" value="UniProtKB-ARBA"/>
</dbReference>
<dbReference type="PANTHER" id="PTHR27007">
    <property type="match status" value="1"/>
</dbReference>
<keyword evidence="7" id="KW-0732">Signal</keyword>
<keyword evidence="13 17" id="KW-0472">Membrane</keyword>
<keyword evidence="9 16" id="KW-0547">Nucleotide-binding</keyword>
<feature type="binding site" evidence="16">
    <location>
        <position position="402"/>
    </location>
    <ligand>
        <name>ATP</name>
        <dbReference type="ChEBI" id="CHEBI:30616"/>
    </ligand>
</feature>